<feature type="binding site" evidence="17">
    <location>
        <position position="779"/>
    </location>
    <ligand>
        <name>ATP</name>
        <dbReference type="ChEBI" id="CHEBI:30616"/>
        <label>2</label>
    </ligand>
</feature>
<dbReference type="PANTHER" id="PTHR11405:SF53">
    <property type="entry name" value="CARBAMOYL-PHOSPHATE SYNTHASE [AMMONIA], MITOCHONDRIAL"/>
    <property type="match status" value="1"/>
</dbReference>
<feature type="binding site" evidence="17">
    <location>
        <position position="707"/>
    </location>
    <ligand>
        <name>ATP</name>
        <dbReference type="ChEBI" id="CHEBI:30616"/>
        <label>2</label>
    </ligand>
</feature>
<feature type="binding site" evidence="17">
    <location>
        <position position="175"/>
    </location>
    <ligand>
        <name>ATP</name>
        <dbReference type="ChEBI" id="CHEBI:30616"/>
        <label>1</label>
    </ligand>
</feature>
<reference evidence="20 21" key="1">
    <citation type="submission" date="2016-09" db="EMBL/GenBank/DDBJ databases">
        <title>Genome sequence of Eubacterium angustum.</title>
        <authorList>
            <person name="Poehlein A."/>
            <person name="Daniel R."/>
        </authorList>
    </citation>
    <scope>NUCLEOTIDE SEQUENCE [LARGE SCALE GENOMIC DNA]</scope>
    <source>
        <strain evidence="20 21">DSM 1989</strain>
    </source>
</reference>
<dbReference type="InterPro" id="IPR011607">
    <property type="entry name" value="MGS-like_dom"/>
</dbReference>
<feature type="binding site" evidence="17">
    <location>
        <position position="778"/>
    </location>
    <ligand>
        <name>ATP</name>
        <dbReference type="ChEBI" id="CHEBI:30616"/>
        <label>2</label>
    </ligand>
</feature>
<dbReference type="GO" id="GO:0046872">
    <property type="term" value="F:metal ion binding"/>
    <property type="evidence" value="ECO:0007669"/>
    <property type="project" value="UniProtKB-KW"/>
</dbReference>
<evidence type="ECO:0000256" key="4">
    <source>
        <dbReference type="ARBA" id="ARBA00022571"/>
    </source>
</evidence>
<dbReference type="EC" id="6.3.5.5" evidence="17"/>
<dbReference type="SMART" id="SM01096">
    <property type="entry name" value="CPSase_L_D3"/>
    <property type="match status" value="1"/>
</dbReference>
<feature type="binding site" evidence="17">
    <location>
        <position position="208"/>
    </location>
    <ligand>
        <name>ATP</name>
        <dbReference type="ChEBI" id="CHEBI:30616"/>
        <label>1</label>
    </ligand>
</feature>
<feature type="binding site" evidence="17">
    <location>
        <position position="746"/>
    </location>
    <ligand>
        <name>ATP</name>
        <dbReference type="ChEBI" id="CHEBI:30616"/>
        <label>2</label>
    </ligand>
</feature>
<sequence>MPLNKELKTVMIIGSGPIVIGQAAEFDYSGTQACKSIKEEGIRTILINSNPATIMTDMNVADKVYIEPITIDTVEKIIAKERPDGLLAGFGGQTALNLAMDLNEAGILEKYGVKLLGVKPDTIKKAEDRETFKNLMIEINEPVAESIIATKIEECKAFVAKNGYPVIIRPAFTLGGTGGGVAHDDEELVEICNSGFSNSPIGQILLEQSVAGWKEIEFEVMRDAKGNSMVICSMENVDPVGVHTGDSIVVAPAQTLGTEEYAMLRTSALKILENLDLEGGCNVQYALDTDTDKYVVIEVNPRVSRSSALASKAAGYPIAKIASKIAIGYTLDELKNYVTKTSSALFEPSIDYVVIKFPKWAFDKFAEAARKLGTQMKATGEVMSIGRSFENAMMKALTSLESKAEGMRLGSLVGMSKEEVLEKINRCDDERMFAIAQAIRMGIPAEKINEDTKIDMLFLNGIANIVNMENRLSSEELTKELIFEAKDMGFADKDISILSGIDTDKVTDLRKEYGITPVYKMVDTCGGEFDAQTPYYYSSYDTENENVVSDEESIIVLGSGPIRIGQGVEFDYCCVHGVWAIKEAGYQSIIINNNPETVSTDFDTSDKLFFESLYIEDVMNIIEQEKPKGVVVQFGGQTSINLAQKLSERGINILGTSYDSIDLAENREKFGKLLSELEIPSPAGGGVTNLEEAFEIVEKLKYPVIVRPSYVIGGRAMQVVYDDEILRAYMTEAVTASKTRPVLIDKYVKGTEIEVDAICDGEDILIPGIMEHVERTGVHSGDSITVYPTMTLSDEVKAKLVEYTKKMAVALNTKGLINVQYVYDGEDIYVIEVNPRASRTVPILSKVTGVPMVKIAVDIMLGKKLSEMEYGIGLMEEKKFNAVKIPVFSTEKLGDVDIYLGPEMKSTGEVLGLDEDLDKAVYKAFKATKVQMPMSGGMYVSIKDVDKSDSIDIIKSYVEMGFNLYGSMGTYQFLKENGIKCEPIETAEITEKMASGDIKLIINTPTKGNDKRRKGFKLRRKAAEHRIPLFTSIDTAKLFLTALNVKKNEDEVEYKELKHYFS</sequence>
<keyword evidence="8 17" id="KW-0677">Repeat</keyword>
<dbReference type="GO" id="GO:0006541">
    <property type="term" value="P:glutamine metabolic process"/>
    <property type="evidence" value="ECO:0007669"/>
    <property type="project" value="TreeGrafter"/>
</dbReference>
<feature type="binding site" evidence="17">
    <location>
        <position position="300"/>
    </location>
    <ligand>
        <name>Mg(2+)</name>
        <dbReference type="ChEBI" id="CHEBI:18420"/>
        <label>2</label>
    </ligand>
</feature>
<keyword evidence="12 17" id="KW-0665">Pyrimidine biosynthesis</keyword>
<feature type="binding site" evidence="17">
    <location>
        <position position="300"/>
    </location>
    <ligand>
        <name>Mn(2+)</name>
        <dbReference type="ChEBI" id="CHEBI:29035"/>
        <label>2</label>
    </ligand>
</feature>
<feature type="binding site" evidence="17">
    <location>
        <position position="176"/>
    </location>
    <ligand>
        <name>ATP</name>
        <dbReference type="ChEBI" id="CHEBI:30616"/>
        <label>1</label>
    </ligand>
</feature>
<feature type="domain" description="ATP-grasp" evidence="18">
    <location>
        <begin position="133"/>
        <end position="327"/>
    </location>
</feature>
<feature type="domain" description="ATP-grasp" evidence="18">
    <location>
        <begin position="671"/>
        <end position="861"/>
    </location>
</feature>
<evidence type="ECO:0000256" key="2">
    <source>
        <dbReference type="ARBA" id="ARBA00005077"/>
    </source>
</evidence>
<feature type="binding site" evidence="17">
    <location>
        <position position="243"/>
    </location>
    <ligand>
        <name>ATP</name>
        <dbReference type="ChEBI" id="CHEBI:30616"/>
        <label>1</label>
    </ligand>
</feature>
<dbReference type="Proteomes" id="UP000180254">
    <property type="component" value="Unassembled WGS sequence"/>
</dbReference>
<dbReference type="PROSITE" id="PS51855">
    <property type="entry name" value="MGS"/>
    <property type="match status" value="1"/>
</dbReference>
<dbReference type="InterPro" id="IPR011761">
    <property type="entry name" value="ATP-grasp"/>
</dbReference>
<dbReference type="GO" id="GO:0005524">
    <property type="term" value="F:ATP binding"/>
    <property type="evidence" value="ECO:0007669"/>
    <property type="project" value="UniProtKB-UniRule"/>
</dbReference>
<dbReference type="GO" id="GO:0044205">
    <property type="term" value="P:'de novo' UMP biosynthetic process"/>
    <property type="evidence" value="ECO:0007669"/>
    <property type="project" value="UniProtKB-UniRule"/>
</dbReference>
<comment type="catalytic activity">
    <reaction evidence="15 17">
        <text>hydrogencarbonate + L-glutamine + 2 ATP + H2O = carbamoyl phosphate + L-glutamate + 2 ADP + phosphate + 2 H(+)</text>
        <dbReference type="Rhea" id="RHEA:18633"/>
        <dbReference type="ChEBI" id="CHEBI:15377"/>
        <dbReference type="ChEBI" id="CHEBI:15378"/>
        <dbReference type="ChEBI" id="CHEBI:17544"/>
        <dbReference type="ChEBI" id="CHEBI:29985"/>
        <dbReference type="ChEBI" id="CHEBI:30616"/>
        <dbReference type="ChEBI" id="CHEBI:43474"/>
        <dbReference type="ChEBI" id="CHEBI:58228"/>
        <dbReference type="ChEBI" id="CHEBI:58359"/>
        <dbReference type="ChEBI" id="CHEBI:456216"/>
        <dbReference type="EC" id="6.3.5.5"/>
    </reaction>
</comment>
<dbReference type="GO" id="GO:0004087">
    <property type="term" value="F:carbamoyl-phosphate synthase (ammonia) activity"/>
    <property type="evidence" value="ECO:0007669"/>
    <property type="project" value="UniProtKB-EC"/>
</dbReference>
<dbReference type="FunFam" id="3.30.1490.20:FF:000001">
    <property type="entry name" value="Carbamoyl-phosphate synthase large chain"/>
    <property type="match status" value="1"/>
</dbReference>
<evidence type="ECO:0000256" key="11">
    <source>
        <dbReference type="ARBA" id="ARBA00022842"/>
    </source>
</evidence>
<evidence type="ECO:0000256" key="5">
    <source>
        <dbReference type="ARBA" id="ARBA00022598"/>
    </source>
</evidence>
<dbReference type="FunFam" id="3.30.470.20:FF:000026">
    <property type="entry name" value="Carbamoyl-phosphate synthase large chain"/>
    <property type="match status" value="1"/>
</dbReference>
<dbReference type="Gene3D" id="1.10.1030.10">
    <property type="entry name" value="Carbamoyl-phosphate synthetase, large subunit oligomerisation domain"/>
    <property type="match status" value="1"/>
</dbReference>
<feature type="binding site" evidence="17">
    <location>
        <position position="820"/>
    </location>
    <ligand>
        <name>Mn(2+)</name>
        <dbReference type="ChEBI" id="CHEBI:29035"/>
        <label>3</label>
    </ligand>
</feature>
<comment type="catalytic activity">
    <reaction evidence="14 17">
        <text>hydrogencarbonate + NH4(+) + 2 ATP = carbamoyl phosphate + 2 ADP + phosphate + 2 H(+)</text>
        <dbReference type="Rhea" id="RHEA:18029"/>
        <dbReference type="ChEBI" id="CHEBI:15378"/>
        <dbReference type="ChEBI" id="CHEBI:17544"/>
        <dbReference type="ChEBI" id="CHEBI:28938"/>
        <dbReference type="ChEBI" id="CHEBI:30616"/>
        <dbReference type="ChEBI" id="CHEBI:43474"/>
        <dbReference type="ChEBI" id="CHEBI:58228"/>
        <dbReference type="ChEBI" id="CHEBI:456216"/>
        <dbReference type="EC" id="6.3.4.16"/>
    </reaction>
</comment>
<comment type="domain">
    <text evidence="17">The large subunit is composed of 2 ATP-grasp domains that are involved in binding the 2 ATP molecules needed for carbamoyl phosphate synthesis. The N-terminal ATP-grasp domain (referred to as the carboxyphosphate synthetic component) catalyzes the ATP-dependent phosphorylation of hydrogencarbonate to carboxyphosphate and the subsequent nucleophilic attack by ammonia to form a carbamate intermediate. The C-terminal ATP-grasp domain (referred to as the carbamoyl phosphate synthetic component) then catalyzes the phosphorylation of carbamate with the second ATP to form the end product carbamoyl phosphate. The reactive and unstable enzyme intermediates are sequentially channeled from one active site to the next through the interior of the protein over a distance of at least 96 A.</text>
</comment>
<feature type="region of interest" description="Carboxyphosphate synthetic domain" evidence="17">
    <location>
        <begin position="1"/>
        <end position="401"/>
    </location>
</feature>
<dbReference type="InterPro" id="IPR013815">
    <property type="entry name" value="ATP_grasp_subdomain_1"/>
</dbReference>
<keyword evidence="21" id="KW-1185">Reference proteome</keyword>
<evidence type="ECO:0000256" key="1">
    <source>
        <dbReference type="ARBA" id="ARBA00001936"/>
    </source>
</evidence>
<feature type="binding site" evidence="17">
    <location>
        <position position="298"/>
    </location>
    <ligand>
        <name>Mn(2+)</name>
        <dbReference type="ChEBI" id="CHEBI:29035"/>
        <label>1</label>
    </ligand>
</feature>
<comment type="function">
    <text evidence="16">Small subunit of the glutamine-dependent carbamoyl phosphate synthetase (CPSase). CPSase catalyzes the formation of carbamoyl phosphate from the ammonia moiety of glutamine, carbonate, and phosphate donated by ATP, constituting the first step of the biosynthetic pathway leading to pyrimidine nucleotides. The large subunit (synthetase) binds the substrates ammonia (free or transferred from glutamine from the small subunit), hydrogencarbonate and ATP and carries out an ATP-coupled ligase reaction, activating hydrogencarbonate by forming carboxy phosphate which reacts with ammonia to form carbamoyl phosphate.</text>
</comment>
<comment type="cofactor">
    <cofactor evidence="1">
        <name>Mn(2+)</name>
        <dbReference type="ChEBI" id="CHEBI:29035"/>
    </cofactor>
</comment>
<comment type="caution">
    <text evidence="20">The sequence shown here is derived from an EMBL/GenBank/DDBJ whole genome shotgun (WGS) entry which is preliminary data.</text>
</comment>
<evidence type="ECO:0000256" key="13">
    <source>
        <dbReference type="ARBA" id="ARBA00023211"/>
    </source>
</evidence>
<dbReference type="UniPathway" id="UPA00068">
    <property type="reaction ID" value="UER00171"/>
</dbReference>
<feature type="binding site" evidence="17">
    <location>
        <position position="834"/>
    </location>
    <ligand>
        <name>Mg(2+)</name>
        <dbReference type="ChEBI" id="CHEBI:18420"/>
        <label>4</label>
    </ligand>
</feature>
<dbReference type="SUPFAM" id="SSF52440">
    <property type="entry name" value="PreATP-grasp domain"/>
    <property type="match status" value="2"/>
</dbReference>
<feature type="binding site" evidence="17">
    <location>
        <position position="820"/>
    </location>
    <ligand>
        <name>ATP</name>
        <dbReference type="ChEBI" id="CHEBI:30616"/>
        <label>2</label>
    </ligand>
</feature>
<dbReference type="HAMAP" id="MF_01210_B">
    <property type="entry name" value="CPSase_L_chain_B"/>
    <property type="match status" value="1"/>
</dbReference>
<feature type="binding site" evidence="17">
    <location>
        <position position="241"/>
    </location>
    <ligand>
        <name>ATP</name>
        <dbReference type="ChEBI" id="CHEBI:30616"/>
        <label>1</label>
    </ligand>
</feature>
<dbReference type="Gene3D" id="3.40.50.20">
    <property type="match status" value="2"/>
</dbReference>
<evidence type="ECO:0000256" key="9">
    <source>
        <dbReference type="ARBA" id="ARBA00022741"/>
    </source>
</evidence>
<dbReference type="Pfam" id="PF02786">
    <property type="entry name" value="CPSase_L_D2"/>
    <property type="match status" value="2"/>
</dbReference>
<feature type="region of interest" description="Allosteric domain" evidence="17">
    <location>
        <begin position="930"/>
        <end position="1062"/>
    </location>
</feature>
<feature type="region of interest" description="Carbamoyl phosphate synthetic domain" evidence="17">
    <location>
        <begin position="547"/>
        <end position="929"/>
    </location>
</feature>
<dbReference type="UniPathway" id="UPA00070">
    <property type="reaction ID" value="UER00115"/>
</dbReference>
<dbReference type="NCBIfam" id="NF009455">
    <property type="entry name" value="PRK12815.1"/>
    <property type="match status" value="1"/>
</dbReference>
<feature type="binding site" evidence="17">
    <location>
        <position position="752"/>
    </location>
    <ligand>
        <name>ATP</name>
        <dbReference type="ChEBI" id="CHEBI:30616"/>
        <label>2</label>
    </ligand>
</feature>
<feature type="binding site" evidence="17">
    <location>
        <position position="298"/>
    </location>
    <ligand>
        <name>Mg(2+)</name>
        <dbReference type="ChEBI" id="CHEBI:18420"/>
        <label>1</label>
    </ligand>
</feature>
<dbReference type="FunFam" id="3.30.470.20:FF:000001">
    <property type="entry name" value="Carbamoyl-phosphate synthase large chain"/>
    <property type="match status" value="1"/>
</dbReference>
<dbReference type="SUPFAM" id="SSF56059">
    <property type="entry name" value="Glutathione synthetase ATP-binding domain-like"/>
    <property type="match status" value="2"/>
</dbReference>
<comment type="similarity">
    <text evidence="3 17">Belongs to the CarB family.</text>
</comment>
<proteinExistence type="inferred from homology"/>
<feature type="domain" description="MGS-like" evidence="19">
    <location>
        <begin position="930"/>
        <end position="1062"/>
    </location>
</feature>
<feature type="binding site" evidence="17">
    <location>
        <position position="832"/>
    </location>
    <ligand>
        <name>Mg(2+)</name>
        <dbReference type="ChEBI" id="CHEBI:18420"/>
        <label>3</label>
    </ligand>
</feature>
<evidence type="ECO:0000256" key="16">
    <source>
        <dbReference type="ARBA" id="ARBA00060037"/>
    </source>
</evidence>
<comment type="cofactor">
    <cofactor evidence="17">
        <name>Mg(2+)</name>
        <dbReference type="ChEBI" id="CHEBI:18420"/>
    </cofactor>
    <cofactor evidence="17">
        <name>Mn(2+)</name>
        <dbReference type="ChEBI" id="CHEBI:29035"/>
    </cofactor>
    <text evidence="17">Binds 4 Mg(2+) or Mn(2+) ions per subunit.</text>
</comment>
<dbReference type="SUPFAM" id="SSF52335">
    <property type="entry name" value="Methylglyoxal synthase-like"/>
    <property type="match status" value="1"/>
</dbReference>
<comment type="pathway">
    <text evidence="2 17">Amino-acid biosynthesis; L-arginine biosynthesis; carbamoyl phosphate from bicarbonate: step 1/1.</text>
</comment>
<dbReference type="STRING" id="39480.EUAN_09380"/>
<feature type="binding site" evidence="17">
    <location>
        <position position="210"/>
    </location>
    <ligand>
        <name>ATP</name>
        <dbReference type="ChEBI" id="CHEBI:30616"/>
        <label>1</label>
    </ligand>
</feature>
<dbReference type="GO" id="GO:0006526">
    <property type="term" value="P:L-arginine biosynthetic process"/>
    <property type="evidence" value="ECO:0007669"/>
    <property type="project" value="UniProtKB-UniRule"/>
</dbReference>
<evidence type="ECO:0000259" key="19">
    <source>
        <dbReference type="PROSITE" id="PS51855"/>
    </source>
</evidence>
<dbReference type="SMART" id="SM00851">
    <property type="entry name" value="MGS"/>
    <property type="match status" value="1"/>
</dbReference>
<dbReference type="EMBL" id="MKIE01000003">
    <property type="protein sequence ID" value="OHW62375.1"/>
    <property type="molecule type" value="Genomic_DNA"/>
</dbReference>
<accession>A0A1S1V7G5</accession>
<feature type="binding site" evidence="17">
    <location>
        <position position="284"/>
    </location>
    <ligand>
        <name>Mg(2+)</name>
        <dbReference type="ChEBI" id="CHEBI:18420"/>
        <label>1</label>
    </ligand>
</feature>
<feature type="binding site" evidence="17">
    <location>
        <position position="820"/>
    </location>
    <ligand>
        <name>Mg(2+)</name>
        <dbReference type="ChEBI" id="CHEBI:18420"/>
        <label>3</label>
    </ligand>
</feature>
<evidence type="ECO:0000256" key="3">
    <source>
        <dbReference type="ARBA" id="ARBA00009799"/>
    </source>
</evidence>
<comment type="pathway">
    <text evidence="17">Pyrimidine metabolism; UMP biosynthesis via de novo pathway; (S)-dihydroorotate from bicarbonate: step 1/3.</text>
</comment>
<dbReference type="RefSeq" id="WP_071062189.1">
    <property type="nucleotide sequence ID" value="NZ_MKIE01000003.1"/>
</dbReference>
<evidence type="ECO:0000256" key="15">
    <source>
        <dbReference type="ARBA" id="ARBA00048816"/>
    </source>
</evidence>
<comment type="subunit">
    <text evidence="17">Composed of two chains; the small (or glutamine) chain promotes the hydrolysis of glutamine to ammonia, which is used by the large (or ammonia) chain to synthesize carbamoyl phosphate. Tetramer of heterodimers (alpha,beta)4.</text>
</comment>
<evidence type="ECO:0000313" key="21">
    <source>
        <dbReference type="Proteomes" id="UP000180254"/>
    </source>
</evidence>
<feature type="binding site" evidence="17">
    <location>
        <position position="129"/>
    </location>
    <ligand>
        <name>ATP</name>
        <dbReference type="ChEBI" id="CHEBI:30616"/>
        <label>1</label>
    </ligand>
</feature>
<keyword evidence="6 17" id="KW-0028">Amino-acid biosynthesis</keyword>
<feature type="binding site" evidence="17">
    <location>
        <position position="169"/>
    </location>
    <ligand>
        <name>ATP</name>
        <dbReference type="ChEBI" id="CHEBI:30616"/>
        <label>1</label>
    </ligand>
</feature>
<name>A0A1S1V7G5_9FIRM</name>
<evidence type="ECO:0000256" key="17">
    <source>
        <dbReference type="HAMAP-Rule" id="MF_01210"/>
    </source>
</evidence>
<comment type="caution">
    <text evidence="17">Lacks conserved residue(s) required for the propagation of feature annotation.</text>
</comment>
<dbReference type="FunFam" id="1.10.1030.10:FF:000002">
    <property type="entry name" value="Carbamoyl-phosphate synthase large chain"/>
    <property type="match status" value="1"/>
</dbReference>
<keyword evidence="9 17" id="KW-0547">Nucleotide-binding</keyword>
<dbReference type="Pfam" id="PF25596">
    <property type="entry name" value="CPSase_L_D1"/>
    <property type="match status" value="2"/>
</dbReference>
<dbReference type="FunFam" id="3.40.50.20:FF:000002">
    <property type="entry name" value="Carbamoyl-phosphate synthase large chain"/>
    <property type="match status" value="1"/>
</dbReference>
<feature type="binding site" evidence="17">
    <location>
        <position position="215"/>
    </location>
    <ligand>
        <name>ATP</name>
        <dbReference type="ChEBI" id="CHEBI:30616"/>
        <label>1</label>
    </ligand>
</feature>
<keyword evidence="4 17" id="KW-0055">Arginine biosynthesis</keyword>
<feature type="binding site" evidence="17">
    <location>
        <position position="780"/>
    </location>
    <ligand>
        <name>ATP</name>
        <dbReference type="ChEBI" id="CHEBI:30616"/>
        <label>2</label>
    </ligand>
</feature>
<keyword evidence="10 17" id="KW-0067">ATP-binding</keyword>
<feature type="binding site" evidence="17">
    <location>
        <position position="284"/>
    </location>
    <ligand>
        <name>Mn(2+)</name>
        <dbReference type="ChEBI" id="CHEBI:29035"/>
        <label>1</label>
    </ligand>
</feature>
<feature type="binding site" evidence="17">
    <location>
        <position position="834"/>
    </location>
    <ligand>
        <name>Mn(2+)</name>
        <dbReference type="ChEBI" id="CHEBI:29035"/>
        <label>4</label>
    </ligand>
</feature>
<evidence type="ECO:0000256" key="6">
    <source>
        <dbReference type="ARBA" id="ARBA00022605"/>
    </source>
</evidence>
<keyword evidence="5 17" id="KW-0436">Ligase</keyword>
<keyword evidence="7" id="KW-0479">Metal-binding</keyword>
<dbReference type="Gene3D" id="3.30.1490.20">
    <property type="entry name" value="ATP-grasp fold, A domain"/>
    <property type="match status" value="1"/>
</dbReference>
<feature type="binding site" evidence="17">
    <location>
        <position position="748"/>
    </location>
    <ligand>
        <name>ATP</name>
        <dbReference type="ChEBI" id="CHEBI:30616"/>
        <label>2</label>
    </ligand>
</feature>
<dbReference type="Pfam" id="PF02142">
    <property type="entry name" value="MGS"/>
    <property type="match status" value="1"/>
</dbReference>
<dbReference type="OrthoDB" id="9804197at2"/>
<dbReference type="InterPro" id="IPR005479">
    <property type="entry name" value="CPAse_ATP-bd"/>
</dbReference>
<dbReference type="InterPro" id="IPR036897">
    <property type="entry name" value="CarbamoylP_synth_lsu_oligo_sf"/>
</dbReference>
<dbReference type="Gene3D" id="3.30.470.20">
    <property type="entry name" value="ATP-grasp fold, B domain"/>
    <property type="match status" value="2"/>
</dbReference>
<dbReference type="NCBIfam" id="TIGR01369">
    <property type="entry name" value="CPSaseII_lrg"/>
    <property type="match status" value="1"/>
</dbReference>
<evidence type="ECO:0000256" key="10">
    <source>
        <dbReference type="ARBA" id="ARBA00022840"/>
    </source>
</evidence>
<evidence type="ECO:0000256" key="14">
    <source>
        <dbReference type="ARBA" id="ARBA00047359"/>
    </source>
</evidence>
<dbReference type="InterPro" id="IPR005480">
    <property type="entry name" value="CPSase_lsu_oligo"/>
</dbReference>
<evidence type="ECO:0000313" key="20">
    <source>
        <dbReference type="EMBL" id="OHW62375.1"/>
    </source>
</evidence>
<organism evidence="20 21">
    <name type="scientific">Andreesenia angusta</name>
    <dbReference type="NCBI Taxonomy" id="39480"/>
    <lineage>
        <taxon>Bacteria</taxon>
        <taxon>Bacillati</taxon>
        <taxon>Bacillota</taxon>
        <taxon>Tissierellia</taxon>
        <taxon>Tissierellales</taxon>
        <taxon>Gottschalkiaceae</taxon>
        <taxon>Andreesenia</taxon>
    </lineage>
</organism>
<protein>
    <recommendedName>
        <fullName evidence="17">Carbamoyl phosphate synthase large chain</fullName>
        <ecNumber evidence="17">6.3.4.16</ecNumber>
        <ecNumber evidence="17">6.3.5.5</ecNumber>
    </recommendedName>
    <alternativeName>
        <fullName evidence="17">Carbamoyl phosphate synthetase ammonia chain</fullName>
    </alternativeName>
</protein>
<keyword evidence="13" id="KW-0464">Manganese</keyword>
<dbReference type="InterPro" id="IPR005483">
    <property type="entry name" value="CPSase_dom"/>
</dbReference>
<dbReference type="InterPro" id="IPR016185">
    <property type="entry name" value="PreATP-grasp_dom_sf"/>
</dbReference>
<evidence type="ECO:0000256" key="12">
    <source>
        <dbReference type="ARBA" id="ARBA00022975"/>
    </source>
</evidence>
<dbReference type="PROSITE" id="PS50975">
    <property type="entry name" value="ATP_GRASP"/>
    <property type="match status" value="2"/>
</dbReference>
<evidence type="ECO:0000256" key="8">
    <source>
        <dbReference type="ARBA" id="ARBA00022737"/>
    </source>
</evidence>
<evidence type="ECO:0000256" key="7">
    <source>
        <dbReference type="ARBA" id="ARBA00022723"/>
    </source>
</evidence>
<dbReference type="GO" id="GO:0004088">
    <property type="term" value="F:carbamoyl-phosphate synthase (glutamine-hydrolyzing) activity"/>
    <property type="evidence" value="ECO:0007669"/>
    <property type="project" value="UniProtKB-UniRule"/>
</dbReference>
<evidence type="ECO:0000259" key="18">
    <source>
        <dbReference type="PROSITE" id="PS50975"/>
    </source>
</evidence>
<feature type="binding site" evidence="17">
    <location>
        <position position="284"/>
    </location>
    <ligand>
        <name>ATP</name>
        <dbReference type="ChEBI" id="CHEBI:30616"/>
        <label>1</label>
    </ligand>
</feature>
<dbReference type="SUPFAM" id="SSF48108">
    <property type="entry name" value="Carbamoyl phosphate synthetase, large subunit connection domain"/>
    <property type="match status" value="1"/>
</dbReference>
<feature type="binding site" evidence="17">
    <location>
        <position position="832"/>
    </location>
    <ligand>
        <name>Mn(2+)</name>
        <dbReference type="ChEBI" id="CHEBI:29035"/>
        <label>3</label>
    </ligand>
</feature>
<dbReference type="Gene3D" id="3.40.50.1380">
    <property type="entry name" value="Methylglyoxal synthase-like domain"/>
    <property type="match status" value="1"/>
</dbReference>
<gene>
    <name evidence="17 20" type="primary">carB</name>
    <name evidence="20" type="ORF">EUAN_09380</name>
</gene>
<dbReference type="FunFam" id="3.40.50.20:FF:000001">
    <property type="entry name" value="Carbamoyl-phosphate synthase large chain"/>
    <property type="match status" value="1"/>
</dbReference>
<dbReference type="EC" id="6.3.4.16" evidence="17"/>
<feature type="binding site" evidence="17">
    <location>
        <position position="298"/>
    </location>
    <ligand>
        <name>Mn(2+)</name>
        <dbReference type="ChEBI" id="CHEBI:29035"/>
        <label>2</label>
    </ligand>
</feature>
<dbReference type="NCBIfam" id="NF003671">
    <property type="entry name" value="PRK05294.1"/>
    <property type="match status" value="1"/>
</dbReference>
<feature type="binding site" evidence="17">
    <location>
        <position position="242"/>
    </location>
    <ligand>
        <name>ATP</name>
        <dbReference type="ChEBI" id="CHEBI:30616"/>
        <label>1</label>
    </ligand>
</feature>
<dbReference type="PROSITE" id="PS00867">
    <property type="entry name" value="CPSASE_2"/>
    <property type="match status" value="2"/>
</dbReference>
<dbReference type="InterPro" id="IPR006275">
    <property type="entry name" value="CPSase_lsu"/>
</dbReference>
<dbReference type="Pfam" id="PF02787">
    <property type="entry name" value="CPSase_L_D3"/>
    <property type="match status" value="1"/>
</dbReference>
<dbReference type="PANTHER" id="PTHR11405">
    <property type="entry name" value="CARBAMOYLTRANSFERASE FAMILY MEMBER"/>
    <property type="match status" value="1"/>
</dbReference>
<dbReference type="PROSITE" id="PS00866">
    <property type="entry name" value="CPSASE_1"/>
    <property type="match status" value="2"/>
</dbReference>
<dbReference type="GO" id="GO:0005737">
    <property type="term" value="C:cytoplasm"/>
    <property type="evidence" value="ECO:0007669"/>
    <property type="project" value="TreeGrafter"/>
</dbReference>
<feature type="binding site" evidence="17">
    <location>
        <position position="298"/>
    </location>
    <ligand>
        <name>ATP</name>
        <dbReference type="ChEBI" id="CHEBI:30616"/>
        <label>1</label>
    </ligand>
</feature>
<feature type="binding site" evidence="17">
    <location>
        <position position="832"/>
    </location>
    <ligand>
        <name>Mg(2+)</name>
        <dbReference type="ChEBI" id="CHEBI:18420"/>
        <label>4</label>
    </ligand>
</feature>
<feature type="binding site" evidence="17">
    <location>
        <position position="777"/>
    </location>
    <ligand>
        <name>ATP</name>
        <dbReference type="ChEBI" id="CHEBI:30616"/>
        <label>2</label>
    </ligand>
</feature>
<keyword evidence="11" id="KW-0460">Magnesium</keyword>
<dbReference type="InterPro" id="IPR036914">
    <property type="entry name" value="MGS-like_dom_sf"/>
</dbReference>
<feature type="binding site" evidence="17">
    <location>
        <position position="832"/>
    </location>
    <ligand>
        <name>ATP</name>
        <dbReference type="ChEBI" id="CHEBI:30616"/>
        <label>2</label>
    </ligand>
</feature>
<dbReference type="InterPro" id="IPR058047">
    <property type="entry name" value="CPSase_preATP-grasp"/>
</dbReference>
<dbReference type="AlphaFoldDB" id="A0A1S1V7G5"/>
<comment type="function">
    <text evidence="17">Large subunit of the glutamine-dependent carbamoyl phosphate synthetase (CPSase). CPSase catalyzes the formation of carbamoyl phosphate from the ammonia moiety of glutamine, carbonate, and phosphate donated by ATP, constituting the first step of 2 biosynthetic pathways, one leading to arginine and/or urea and the other to pyrimidine nucleotides. The large subunit (synthetase) binds the substrates ammonia (free or transferred from glutamine from the small subunit), hydrogencarbonate and ATP and carries out an ATP-coupled ligase reaction, activating hydrogencarbonate by forming carboxy phosphate which reacts with ammonia to form carbamoyl phosphate.</text>
</comment>
<dbReference type="PRINTS" id="PR00098">
    <property type="entry name" value="CPSASE"/>
</dbReference>
<feature type="binding site" evidence="17">
    <location>
        <position position="832"/>
    </location>
    <ligand>
        <name>Mn(2+)</name>
        <dbReference type="ChEBI" id="CHEBI:29035"/>
        <label>4</label>
    </ligand>
</feature>
<feature type="binding site" evidence="17">
    <location>
        <position position="298"/>
    </location>
    <ligand>
        <name>Mg(2+)</name>
        <dbReference type="ChEBI" id="CHEBI:18420"/>
        <label>2</label>
    </ligand>
</feature>